<evidence type="ECO:0000313" key="4">
    <source>
        <dbReference type="Proteomes" id="UP000507962"/>
    </source>
</evidence>
<dbReference type="PANTHER" id="PTHR43648:SF1">
    <property type="entry name" value="ELECTRON TRANSFER FLAVOPROTEIN BETA SUBUNIT LYSINE METHYLTRANSFERASE"/>
    <property type="match status" value="1"/>
</dbReference>
<dbReference type="PANTHER" id="PTHR43648">
    <property type="entry name" value="ELECTRON TRANSFER FLAVOPROTEIN BETA SUBUNIT LYSINE METHYLTRANSFERASE"/>
    <property type="match status" value="1"/>
</dbReference>
<organism evidence="3 4">
    <name type="scientific">Desulfoluna butyratoxydans</name>
    <dbReference type="NCBI Taxonomy" id="231438"/>
    <lineage>
        <taxon>Bacteria</taxon>
        <taxon>Pseudomonadati</taxon>
        <taxon>Thermodesulfobacteriota</taxon>
        <taxon>Desulfobacteria</taxon>
        <taxon>Desulfobacterales</taxon>
        <taxon>Desulfolunaceae</taxon>
        <taxon>Desulfoluna</taxon>
    </lineage>
</organism>
<dbReference type="InterPro" id="IPR050078">
    <property type="entry name" value="Ribosomal_L11_MeTrfase_PrmA"/>
</dbReference>
<evidence type="ECO:0000256" key="2">
    <source>
        <dbReference type="ARBA" id="ARBA00022679"/>
    </source>
</evidence>
<dbReference type="GO" id="GO:0032259">
    <property type="term" value="P:methylation"/>
    <property type="evidence" value="ECO:0007669"/>
    <property type="project" value="UniProtKB-KW"/>
</dbReference>
<dbReference type="GO" id="GO:0008276">
    <property type="term" value="F:protein methyltransferase activity"/>
    <property type="evidence" value="ECO:0007669"/>
    <property type="project" value="TreeGrafter"/>
</dbReference>
<evidence type="ECO:0000256" key="1">
    <source>
        <dbReference type="ARBA" id="ARBA00022603"/>
    </source>
</evidence>
<dbReference type="Proteomes" id="UP000507962">
    <property type="component" value="Unassembled WGS sequence"/>
</dbReference>
<dbReference type="InterPro" id="IPR029063">
    <property type="entry name" value="SAM-dependent_MTases_sf"/>
</dbReference>
<accession>A0A4U8YI92</accession>
<dbReference type="CDD" id="cd02440">
    <property type="entry name" value="AdoMet_MTases"/>
    <property type="match status" value="1"/>
</dbReference>
<dbReference type="Pfam" id="PF06325">
    <property type="entry name" value="PrmA"/>
    <property type="match status" value="1"/>
</dbReference>
<keyword evidence="2 3" id="KW-0808">Transferase</keyword>
<sequence length="284" mass="30316">MTPPVSDMKKAHPKASDALFIYYIEGVIHPATPVDHPDFLGNWVEDASTFLFFGSPADEEVERLTRNAPHLTLIDRYDMTYDQWQGGDAEPFTAGPLTVRPFGRGAAPAGAPGPDEIFLDAGVVFGNGAHPTTSCCLSLLADMGPGLSGKIVQDLGTGTGLLALGAARLGASRVLAVDLNHLAVRTTHENARVNGLSHRILAVQGRAEELVHAPADLVVANIHYDIMKHLVVSEGFLGKREAILSGLLTTEAGKIEAQLVSQGYTIAAHHAQDGIWHTFHVKRG</sequence>
<keyword evidence="3" id="KW-0689">Ribosomal protein</keyword>
<dbReference type="RefSeq" id="WP_180137526.1">
    <property type="nucleotide sequence ID" value="NZ_CAADHO010000001.1"/>
</dbReference>
<proteinExistence type="predicted"/>
<gene>
    <name evidence="3" type="ORF">MSL71_9940</name>
</gene>
<dbReference type="SUPFAM" id="SSF53335">
    <property type="entry name" value="S-adenosyl-L-methionine-dependent methyltransferases"/>
    <property type="match status" value="1"/>
</dbReference>
<dbReference type="Gene3D" id="3.40.50.150">
    <property type="entry name" value="Vaccinia Virus protein VP39"/>
    <property type="match status" value="1"/>
</dbReference>
<keyword evidence="1 3" id="KW-0489">Methyltransferase</keyword>
<dbReference type="GO" id="GO:0005840">
    <property type="term" value="C:ribosome"/>
    <property type="evidence" value="ECO:0007669"/>
    <property type="project" value="UniProtKB-KW"/>
</dbReference>
<evidence type="ECO:0000313" key="3">
    <source>
        <dbReference type="EMBL" id="VFQ43366.1"/>
    </source>
</evidence>
<reference evidence="3 4" key="1">
    <citation type="submission" date="2019-03" db="EMBL/GenBank/DDBJ databases">
        <authorList>
            <person name="Nijsse B."/>
        </authorList>
    </citation>
    <scope>NUCLEOTIDE SEQUENCE [LARGE SCALE GENOMIC DNA]</scope>
    <source>
        <strain evidence="3">Desulfoluna butyratoxydans MSL71</strain>
    </source>
</reference>
<dbReference type="EMBL" id="CAADHO010000001">
    <property type="protein sequence ID" value="VFQ43366.1"/>
    <property type="molecule type" value="Genomic_DNA"/>
</dbReference>
<protein>
    <submittedName>
        <fullName evidence="3">Ribosomal protein l11 methyltransferase (Prma)</fullName>
    </submittedName>
</protein>
<keyword evidence="3" id="KW-0687">Ribonucleoprotein</keyword>
<keyword evidence="4" id="KW-1185">Reference proteome</keyword>
<name>A0A4U8YI92_9BACT</name>
<dbReference type="AlphaFoldDB" id="A0A4U8YI92"/>